<gene>
    <name evidence="10" type="ORF">LX70_01952</name>
</gene>
<evidence type="ECO:0000256" key="6">
    <source>
        <dbReference type="ARBA" id="ARBA00023143"/>
    </source>
</evidence>
<proteinExistence type="inferred from homology"/>
<dbReference type="PANTHER" id="PTHR30033">
    <property type="entry name" value="FLAGELLAR HOOK-ASSOCIATED PROTEIN 1"/>
    <property type="match status" value="1"/>
</dbReference>
<dbReference type="SUPFAM" id="SSF64518">
    <property type="entry name" value="Phase 1 flagellin"/>
    <property type="match status" value="1"/>
</dbReference>
<keyword evidence="5" id="KW-0964">Secreted</keyword>
<dbReference type="InterPro" id="IPR010930">
    <property type="entry name" value="Flg_bb/hook_C_dom"/>
</dbReference>
<dbReference type="OrthoDB" id="7181295at2"/>
<dbReference type="PANTHER" id="PTHR30033:SF1">
    <property type="entry name" value="FLAGELLAR HOOK-ASSOCIATED PROTEIN 1"/>
    <property type="match status" value="1"/>
</dbReference>
<dbReference type="InterPro" id="IPR053927">
    <property type="entry name" value="FlgK_helical"/>
</dbReference>
<evidence type="ECO:0000256" key="5">
    <source>
        <dbReference type="ARBA" id="ARBA00022525"/>
    </source>
</evidence>
<feature type="domain" description="Flagellar basal-body/hook protein C-terminal" evidence="8">
    <location>
        <begin position="447"/>
        <end position="484"/>
    </location>
</feature>
<dbReference type="InterPro" id="IPR001444">
    <property type="entry name" value="Flag_bb_rod_N"/>
</dbReference>
<dbReference type="AlphaFoldDB" id="A0A2S8S8I6"/>
<dbReference type="GO" id="GO:0044780">
    <property type="term" value="P:bacterial-type flagellum assembly"/>
    <property type="evidence" value="ECO:0007669"/>
    <property type="project" value="InterPro"/>
</dbReference>
<comment type="subcellular location">
    <subcellularLocation>
        <location evidence="1">Bacterial flagellum basal body</location>
    </subcellularLocation>
    <subcellularLocation>
        <location evidence="2">Secreted</location>
    </subcellularLocation>
</comment>
<keyword evidence="11" id="KW-1185">Reference proteome</keyword>
<evidence type="ECO:0000259" key="9">
    <source>
        <dbReference type="Pfam" id="PF22638"/>
    </source>
</evidence>
<organism evidence="10 11">
    <name type="scientific">Albidovulum denitrificans</name>
    <dbReference type="NCBI Taxonomy" id="404881"/>
    <lineage>
        <taxon>Bacteria</taxon>
        <taxon>Pseudomonadati</taxon>
        <taxon>Pseudomonadota</taxon>
        <taxon>Alphaproteobacteria</taxon>
        <taxon>Rhodobacterales</taxon>
        <taxon>Paracoccaceae</taxon>
        <taxon>Albidovulum</taxon>
    </lineage>
</organism>
<evidence type="ECO:0000256" key="1">
    <source>
        <dbReference type="ARBA" id="ARBA00004117"/>
    </source>
</evidence>
<keyword evidence="10" id="KW-0966">Cell projection</keyword>
<evidence type="ECO:0000313" key="11">
    <source>
        <dbReference type="Proteomes" id="UP000238338"/>
    </source>
</evidence>
<dbReference type="EMBL" id="PVEP01000003">
    <property type="protein sequence ID" value="PQV57093.1"/>
    <property type="molecule type" value="Genomic_DNA"/>
</dbReference>
<sequence>MSLSASLNNALSGLTATSRRAEVVSTNVANALTEGYARREVQVAARSLGGIGAGVQVVGVTRQVNTGILGDRRLADAEAGNTGARADFLSRIETQIGTPGDGRSLSDRIATFETALISATSRPDSQARLQTVLDTADALASHLGTLSDEVQIARAEADNSIASQVAELNNVLAGIDKLNAAILAERSSGRDANALMDQRQRLVDRVAEIVPVREIARDHDQIALFTTGGAVLLDGLPATVGFSPVGVVTADMTLASGDLSGLTINGMAVPSGDDGVLGGGTLGAMFAIRDDLAPAAQEGFDALARDLMARFSDPAVDPTLPPGAPGLFTDRGGAFDPLAEAGLAGRLTINAAADPAQGGQLWRLRDGLGAATQGNVGDTTLLTAMTDAMQAARVPASGPFIGAARSASGLAADVLSNISGQRQQADLRQSYATTRQAAMTELQLADGVDTDAEMQDLLLIEQAYAANARVIQTVDSLIQTLIGL</sequence>
<dbReference type="RefSeq" id="WP_105514510.1">
    <property type="nucleotide sequence ID" value="NZ_PVEP01000003.1"/>
</dbReference>
<keyword evidence="6" id="KW-0975">Bacterial flagellum</keyword>
<evidence type="ECO:0000259" key="8">
    <source>
        <dbReference type="Pfam" id="PF06429"/>
    </source>
</evidence>
<dbReference type="Proteomes" id="UP000238338">
    <property type="component" value="Unassembled WGS sequence"/>
</dbReference>
<keyword evidence="10" id="KW-0969">Cilium</keyword>
<reference evidence="10 11" key="1">
    <citation type="submission" date="2018-02" db="EMBL/GenBank/DDBJ databases">
        <title>Genomic Encyclopedia of Archaeal and Bacterial Type Strains, Phase II (KMG-II): from individual species to whole genera.</title>
        <authorList>
            <person name="Goeker M."/>
        </authorList>
    </citation>
    <scope>NUCLEOTIDE SEQUENCE [LARGE SCALE GENOMIC DNA]</scope>
    <source>
        <strain evidence="10 11">DSM 18921</strain>
    </source>
</reference>
<feature type="domain" description="Flagellar basal body rod protein N-terminal" evidence="7">
    <location>
        <begin position="7"/>
        <end position="36"/>
    </location>
</feature>
<evidence type="ECO:0000256" key="3">
    <source>
        <dbReference type="ARBA" id="ARBA00009677"/>
    </source>
</evidence>
<dbReference type="GO" id="GO:0005576">
    <property type="term" value="C:extracellular region"/>
    <property type="evidence" value="ECO:0007669"/>
    <property type="project" value="UniProtKB-SubCell"/>
</dbReference>
<dbReference type="GO" id="GO:0009424">
    <property type="term" value="C:bacterial-type flagellum hook"/>
    <property type="evidence" value="ECO:0007669"/>
    <property type="project" value="InterPro"/>
</dbReference>
<comment type="similarity">
    <text evidence="3">Belongs to the flagella basal body rod proteins family.</text>
</comment>
<feature type="domain" description="Flagellar hook-associated protein FlgK helical" evidence="9">
    <location>
        <begin position="89"/>
        <end position="311"/>
    </location>
</feature>
<dbReference type="Pfam" id="PF22638">
    <property type="entry name" value="FlgK_D1"/>
    <property type="match status" value="1"/>
</dbReference>
<name>A0A2S8S8I6_9RHOB</name>
<evidence type="ECO:0000256" key="4">
    <source>
        <dbReference type="ARBA" id="ARBA00016244"/>
    </source>
</evidence>
<dbReference type="Pfam" id="PF06429">
    <property type="entry name" value="Flg_bbr_C"/>
    <property type="match status" value="1"/>
</dbReference>
<dbReference type="Pfam" id="PF00460">
    <property type="entry name" value="Flg_bb_rod"/>
    <property type="match status" value="1"/>
</dbReference>
<accession>A0A2S8S8I6</accession>
<protein>
    <recommendedName>
        <fullName evidence="4">Flagellar hook-associated protein 1</fullName>
    </recommendedName>
</protein>
<dbReference type="InterPro" id="IPR002371">
    <property type="entry name" value="FlgK"/>
</dbReference>
<keyword evidence="10" id="KW-0282">Flagellum</keyword>
<evidence type="ECO:0000313" key="10">
    <source>
        <dbReference type="EMBL" id="PQV57093.1"/>
    </source>
</evidence>
<dbReference type="NCBIfam" id="TIGR02492">
    <property type="entry name" value="flgK_ends"/>
    <property type="match status" value="1"/>
</dbReference>
<evidence type="ECO:0000256" key="2">
    <source>
        <dbReference type="ARBA" id="ARBA00004613"/>
    </source>
</evidence>
<dbReference type="GO" id="GO:0009425">
    <property type="term" value="C:bacterial-type flagellum basal body"/>
    <property type="evidence" value="ECO:0007669"/>
    <property type="project" value="UniProtKB-SubCell"/>
</dbReference>
<dbReference type="GO" id="GO:0005198">
    <property type="term" value="F:structural molecule activity"/>
    <property type="evidence" value="ECO:0007669"/>
    <property type="project" value="InterPro"/>
</dbReference>
<evidence type="ECO:0000259" key="7">
    <source>
        <dbReference type="Pfam" id="PF00460"/>
    </source>
</evidence>
<comment type="caution">
    <text evidence="10">The sequence shown here is derived from an EMBL/GenBank/DDBJ whole genome shotgun (WGS) entry which is preliminary data.</text>
</comment>